<protein>
    <submittedName>
        <fullName evidence="1">DUF1041 domain-containing protein</fullName>
    </submittedName>
</protein>
<dbReference type="AlphaFoldDB" id="A0A0M3JDB1"/>
<proteinExistence type="predicted"/>
<dbReference type="GO" id="GO:0005768">
    <property type="term" value="C:endosome"/>
    <property type="evidence" value="ECO:0007669"/>
    <property type="project" value="TreeGrafter"/>
</dbReference>
<dbReference type="PANTHER" id="PTHR31855:SF2">
    <property type="entry name" value="GUANINE NUCLEOTIDE EXCHANGE FACTOR C9ORF72"/>
    <property type="match status" value="1"/>
</dbReference>
<accession>A0A0M3JDB1</accession>
<sequence length="124" mass="13865">LSDKADNDSCCGCSEMRNCACESHVAEFLARLDILPMEQGVRIGFIRQFLLALENKARAFITYVQDASRPRDGDKEHASSCKWSLSAARKALDLYSEAWFGIVLAVADRLQPDLARFIYDSRSG</sequence>
<dbReference type="GO" id="GO:0006914">
    <property type="term" value="P:autophagy"/>
    <property type="evidence" value="ECO:0007669"/>
    <property type="project" value="TreeGrafter"/>
</dbReference>
<reference evidence="1" key="1">
    <citation type="submission" date="2017-02" db="UniProtKB">
        <authorList>
            <consortium name="WormBaseParasite"/>
        </authorList>
    </citation>
    <scope>IDENTIFICATION</scope>
</reference>
<dbReference type="WBParaSite" id="ASIM_0000559701-mRNA-1">
    <property type="protein sequence ID" value="ASIM_0000559701-mRNA-1"/>
    <property type="gene ID" value="ASIM_0000559701"/>
</dbReference>
<dbReference type="InterPro" id="IPR027819">
    <property type="entry name" value="C9orf72"/>
</dbReference>
<name>A0A0M3JDB1_ANISI</name>
<dbReference type="PANTHER" id="PTHR31855">
    <property type="entry name" value="GUANINE NUCLEOTIDE EXCHANGE C9ORF72"/>
    <property type="match status" value="1"/>
</dbReference>
<dbReference type="PROSITE" id="PS51835">
    <property type="entry name" value="DENN_C9ORF72"/>
    <property type="match status" value="1"/>
</dbReference>
<dbReference type="GO" id="GO:0006897">
    <property type="term" value="P:endocytosis"/>
    <property type="evidence" value="ECO:0007669"/>
    <property type="project" value="TreeGrafter"/>
</dbReference>
<dbReference type="GO" id="GO:0005776">
    <property type="term" value="C:autophagosome"/>
    <property type="evidence" value="ECO:0007669"/>
    <property type="project" value="TreeGrafter"/>
</dbReference>
<dbReference type="GO" id="GO:0005085">
    <property type="term" value="F:guanyl-nucleotide exchange factor activity"/>
    <property type="evidence" value="ECO:0007669"/>
    <property type="project" value="InterPro"/>
</dbReference>
<organism evidence="1">
    <name type="scientific">Anisakis simplex</name>
    <name type="common">Herring worm</name>
    <dbReference type="NCBI Taxonomy" id="6269"/>
    <lineage>
        <taxon>Eukaryota</taxon>
        <taxon>Metazoa</taxon>
        <taxon>Ecdysozoa</taxon>
        <taxon>Nematoda</taxon>
        <taxon>Chromadorea</taxon>
        <taxon>Rhabditida</taxon>
        <taxon>Spirurina</taxon>
        <taxon>Ascaridomorpha</taxon>
        <taxon>Ascaridoidea</taxon>
        <taxon>Anisakidae</taxon>
        <taxon>Anisakis</taxon>
        <taxon>Anisakis simplex complex</taxon>
    </lineage>
</organism>
<evidence type="ECO:0000313" key="1">
    <source>
        <dbReference type="WBParaSite" id="ASIM_0000559701-mRNA-1"/>
    </source>
</evidence>